<dbReference type="InterPro" id="IPR043502">
    <property type="entry name" value="DNA/RNA_pol_sf"/>
</dbReference>
<dbReference type="Gene3D" id="3.60.10.10">
    <property type="entry name" value="Endonuclease/exonuclease/phosphatase"/>
    <property type="match status" value="1"/>
</dbReference>
<evidence type="ECO:0000259" key="1">
    <source>
        <dbReference type="Pfam" id="PF00078"/>
    </source>
</evidence>
<dbReference type="OrthoDB" id="1938551at2759"/>
<dbReference type="Proteomes" id="UP000825935">
    <property type="component" value="Chromosome 23"/>
</dbReference>
<dbReference type="CDD" id="cd01650">
    <property type="entry name" value="RT_nLTR_like"/>
    <property type="match status" value="1"/>
</dbReference>
<dbReference type="InterPro" id="IPR036691">
    <property type="entry name" value="Endo/exonu/phosph_ase_sf"/>
</dbReference>
<keyword evidence="3" id="KW-1185">Reference proteome</keyword>
<feature type="domain" description="Reverse transcriptase" evidence="1">
    <location>
        <begin position="379"/>
        <end position="480"/>
    </location>
</feature>
<dbReference type="PANTHER" id="PTHR31635:SF196">
    <property type="entry name" value="REVERSE TRANSCRIPTASE DOMAIN-CONTAINING PROTEIN-RELATED"/>
    <property type="match status" value="1"/>
</dbReference>
<dbReference type="AlphaFoldDB" id="A0A8T2S0Z4"/>
<evidence type="ECO:0000313" key="2">
    <source>
        <dbReference type="EMBL" id="KAH7302406.1"/>
    </source>
</evidence>
<dbReference type="SUPFAM" id="SSF56672">
    <property type="entry name" value="DNA/RNA polymerases"/>
    <property type="match status" value="1"/>
</dbReference>
<gene>
    <name evidence="2" type="ORF">KP509_23G070900</name>
</gene>
<name>A0A8T2S0Z4_CERRI</name>
<dbReference type="InterPro" id="IPR000477">
    <property type="entry name" value="RT_dom"/>
</dbReference>
<comment type="caution">
    <text evidence="2">The sequence shown here is derived from an EMBL/GenBank/DDBJ whole genome shotgun (WGS) entry which is preliminary data.</text>
</comment>
<dbReference type="EMBL" id="CM035428">
    <property type="protein sequence ID" value="KAH7302406.1"/>
    <property type="molecule type" value="Genomic_DNA"/>
</dbReference>
<accession>A0A8T2S0Z4</accession>
<protein>
    <recommendedName>
        <fullName evidence="1">Reverse transcriptase domain-containing protein</fullName>
    </recommendedName>
</protein>
<reference evidence="2 3" key="1">
    <citation type="submission" date="2021-08" db="EMBL/GenBank/DDBJ databases">
        <title>WGS assembly of Ceratopteris richardii.</title>
        <authorList>
            <person name="Marchant D.B."/>
            <person name="Chen G."/>
            <person name="Jenkins J."/>
            <person name="Shu S."/>
            <person name="Leebens-Mack J."/>
            <person name="Grimwood J."/>
            <person name="Schmutz J."/>
            <person name="Soltis P."/>
            <person name="Soltis D."/>
            <person name="Chen Z.-H."/>
        </authorList>
    </citation>
    <scope>NUCLEOTIDE SEQUENCE [LARGE SCALE GENOMIC DNA]</scope>
    <source>
        <strain evidence="2">Whitten #5841</strain>
        <tissue evidence="2">Leaf</tissue>
    </source>
</reference>
<organism evidence="2 3">
    <name type="scientific">Ceratopteris richardii</name>
    <name type="common">Triangle waterfern</name>
    <dbReference type="NCBI Taxonomy" id="49495"/>
    <lineage>
        <taxon>Eukaryota</taxon>
        <taxon>Viridiplantae</taxon>
        <taxon>Streptophyta</taxon>
        <taxon>Embryophyta</taxon>
        <taxon>Tracheophyta</taxon>
        <taxon>Polypodiopsida</taxon>
        <taxon>Polypodiidae</taxon>
        <taxon>Polypodiales</taxon>
        <taxon>Pteridineae</taxon>
        <taxon>Pteridaceae</taxon>
        <taxon>Parkerioideae</taxon>
        <taxon>Ceratopteris</taxon>
    </lineage>
</organism>
<evidence type="ECO:0000313" key="3">
    <source>
        <dbReference type="Proteomes" id="UP000825935"/>
    </source>
</evidence>
<proteinExistence type="predicted"/>
<dbReference type="PANTHER" id="PTHR31635">
    <property type="entry name" value="REVERSE TRANSCRIPTASE DOMAIN-CONTAINING PROTEIN-RELATED"/>
    <property type="match status" value="1"/>
</dbReference>
<sequence length="498" mass="56874">MDCTTSASLISSQENSIWNEVLDFLNCKDLWGYIGGHTIRYTFHSRSHRKAMSRLDRCYYSHTSLLNAVSTMWVDATALLSDYNPLLVSLRGVEWNSCVPDKFHRIPLRVNLAWLQTSMFKASVEKLIFRVLSLKASPCMKWEFLVAGMQDVIRDCGKYFANILRAAKGEVEHLILLMTEKVDSGQLLSERDHAKLCDAYRCLHLIENNAIRSSKVRARCMEVNDLHANSKCFFDFLHAKRANVAISSLEFNGQILQDGNSIAHACTEHFEKLFDASFSTSDAWFMAIQDSLAYTPQIIDSRTADNCEKSIIEEEVLMALESLKNGKAPGLDGLTKEFVMAFWPSLKTLILDACNEIWSCQKMPFLFKQGKIMLIPKVEIPRKIGDWRPITMMNIIYKSFAKIFAMRLKPIIHIVVHPSQIGFVHKRSIYDNILFTQMMLEHAVSLNHEVVGMQIDFEKAFDCIRWDFIAAVLTKLGFGLKFCRLIYILGQECIACGD</sequence>
<dbReference type="Pfam" id="PF00078">
    <property type="entry name" value="RVT_1"/>
    <property type="match status" value="1"/>
</dbReference>